<evidence type="ECO:0000256" key="1">
    <source>
        <dbReference type="SAM" id="MobiDB-lite"/>
    </source>
</evidence>
<protein>
    <submittedName>
        <fullName evidence="2">Uncharacterized protein</fullName>
    </submittedName>
</protein>
<dbReference type="PANTHER" id="PTHR42064">
    <property type="entry name" value="YALI0F28677P"/>
    <property type="match status" value="1"/>
</dbReference>
<gene>
    <name evidence="2" type="ORF">ZT3D7_G8774</name>
</gene>
<evidence type="ECO:0000313" key="2">
    <source>
        <dbReference type="EMBL" id="SMQ53620.1"/>
    </source>
</evidence>
<feature type="region of interest" description="Disordered" evidence="1">
    <location>
        <begin position="1032"/>
        <end position="1051"/>
    </location>
</feature>
<feature type="region of interest" description="Disordered" evidence="1">
    <location>
        <begin position="911"/>
        <end position="932"/>
    </location>
</feature>
<keyword evidence="3" id="KW-1185">Reference proteome</keyword>
<feature type="region of interest" description="Disordered" evidence="1">
    <location>
        <begin position="1105"/>
        <end position="1143"/>
    </location>
</feature>
<dbReference type="STRING" id="1276538.A0A1X7S255"/>
<organism evidence="2 3">
    <name type="scientific">Zymoseptoria tritici (strain ST99CH_3D7)</name>
    <dbReference type="NCBI Taxonomy" id="1276538"/>
    <lineage>
        <taxon>Eukaryota</taxon>
        <taxon>Fungi</taxon>
        <taxon>Dikarya</taxon>
        <taxon>Ascomycota</taxon>
        <taxon>Pezizomycotina</taxon>
        <taxon>Dothideomycetes</taxon>
        <taxon>Dothideomycetidae</taxon>
        <taxon>Mycosphaerellales</taxon>
        <taxon>Mycosphaerellaceae</taxon>
        <taxon>Zymoseptoria</taxon>
    </lineage>
</organism>
<proteinExistence type="predicted"/>
<dbReference type="Proteomes" id="UP000215127">
    <property type="component" value="Chromosome 8"/>
</dbReference>
<feature type="compositionally biased region" description="Polar residues" evidence="1">
    <location>
        <begin position="1107"/>
        <end position="1119"/>
    </location>
</feature>
<feature type="compositionally biased region" description="Low complexity" evidence="1">
    <location>
        <begin position="59"/>
        <end position="81"/>
    </location>
</feature>
<dbReference type="PANTHER" id="PTHR42064:SF1">
    <property type="entry name" value="YALI0F28677P"/>
    <property type="match status" value="1"/>
</dbReference>
<sequence>MLHSPLMNGSPQHCDEEQPSTSVSPRNSRYAATASNDPASLPAGEAQSDRDVSPHYLYSSSLNRPSSPSPSTSSVRRTSCSQPPEMAIRLAYHLEPEWSRPYGKIDVCQTSAEPELPTVLSLPPQESPERSHIPAAPSIFDEDRQTVTPLHEISRLLRQQKYHKSRSRYAEERLRHLQIAAARTNRLTCASRSVQHTLAECVKTEDKNSFVNLLHAFHDATDVILQAPVPSTGPEHAKSSHGSFLEDLTPSSRTTILDLISKVRHDGPFLADQLGNLSQKELVALLPDWASSRPNDSIFASSLRNSSRASRPLGFVVDAQVDLLSSYSYCSPLETLIFETQSLSSFGLASETRATDVWSTVCSRLISLQKPGSERLVPAVLDIWASSVPWPGKDRLEIWILETLNRGSFLLDLSTRHTFKARIEGRTEAPAEDELRTEAFYSKAVNDLLDLLADTSSGSVIPPGALTMARTTFDKLANCPGHQRGLPQFLVTRWLSSSFLMDAVTLPEAYGLLTDHYISEPARQRILREVVVRVQKAIYEVAYSWRHGSNATMDLTRRVSAVMARFQPQTTMGGQARPTPDLGHSGESSAETFIALSAKDILTTLNALFPHQRPASMLSDFDSSNSNSGLRSSASSVSGFSLFSHARTPDVYSPISGLWSSESQPAMALPPEIANVETLSGQDSLHIQEARLELEDLLANSDPASWGILVIAPGSNHFQTLREIFSQNFSVPEPRGHGSFTELIQEQTRLKKNIKKLLNGSDTGISAAFGNIGELLSTVRTQLESMLERQIQAFEAQSDFVGAHASFQQLQDFRQLTSSSPDSLRDVLMRIESTARQSATQLEIAENRCEKWTRLLKPMTDLQTFHLEPLTRATTSLRDKMCHTSHVRPSAAYDSARSIACALRIMGKSRKASSPSARTRLGPPLRHWPASKTTTNNLHLKSEAQVLELLSAKVEHCGPNKLSDEQSRLTETWLEKMGIDNLCWGEERIHRLCMEVRKLVDGVLNASPEHSMISSNALFARDEELMREMTRASTASTAPKNGQLSSLYAGSRQSGMLTLQTQLRGVERPSSRSQALSNTSSRDFLDARSPTLTNKSSIPFWSPAMTEVSSPGSATSVGSARTEAALEYSSHKQGPGGVQSAPPSALEKLRNRLTALVLSDLTANLFTEGSESDTALWTGLGWTLVGPYFNTIHISEQPQQEQAQSPHGPTATPPFDFLAAFSRLLQKFSASSNPSTKLTCLHDIDRLLTPYMLTLNPTISTSPGSDLSVTAFRHLFTHPTLFPSGPRTIFRDLQYIASLLPASTLNPTTAPGQSFTHATLALLSLKSSARTLFVETADAIIAYHSNNRPGSSAAPHPPSPAQAHRDEMFSSPSTSTTSLPGGVAQYSLSDASHLLSIAAREGDPVAQRELATLYLTHPATTPLILAPFARTGEVFKEEIESKWRSGGRGKGNDREKCDPGVMCVAYFWMGRSARGGDGVAKRVLEQGSEMGGLGG</sequence>
<accession>A0A1X7S255</accession>
<feature type="region of interest" description="Disordered" evidence="1">
    <location>
        <begin position="1348"/>
        <end position="1382"/>
    </location>
</feature>
<dbReference type="EMBL" id="LT853699">
    <property type="protein sequence ID" value="SMQ53620.1"/>
    <property type="molecule type" value="Genomic_DNA"/>
</dbReference>
<name>A0A1X7S255_ZYMT9</name>
<feature type="compositionally biased region" description="Polar residues" evidence="1">
    <location>
        <begin position="1071"/>
        <end position="1082"/>
    </location>
</feature>
<feature type="region of interest" description="Disordered" evidence="1">
    <location>
        <begin position="1063"/>
        <end position="1090"/>
    </location>
</feature>
<evidence type="ECO:0000313" key="3">
    <source>
        <dbReference type="Proteomes" id="UP000215127"/>
    </source>
</evidence>
<reference evidence="2 3" key="1">
    <citation type="submission" date="2016-06" db="EMBL/GenBank/DDBJ databases">
        <authorList>
            <person name="Kjaerup R.B."/>
            <person name="Dalgaard T.S."/>
            <person name="Juul-Madsen H.R."/>
        </authorList>
    </citation>
    <scope>NUCLEOTIDE SEQUENCE [LARGE SCALE GENOMIC DNA]</scope>
</reference>
<feature type="region of interest" description="Disordered" evidence="1">
    <location>
        <begin position="1"/>
        <end position="82"/>
    </location>
</feature>